<dbReference type="Proteomes" id="UP000181969">
    <property type="component" value="Unassembled WGS sequence"/>
</dbReference>
<sequence length="452" mass="49501">MERRTFKNLIIGFGKAGKTLAKSLANKGESVAIVEQSTRMYGGTCINIGCIPSKSLIVNGQKGEAFTEAVLQKFSLVEKLNKKNYHMIADEPNATVIDGKARFLSDHEVEISEEGKPIMLVQAERIFINTGARAILPSILGMSESKNLVTSTGLMDLQEKPERLLIVGSGYIGLEFASMFLSYGSKVTIIDSHSMFLPQQDRDVAQRIKQDLEDAGAVFKLGYEINGVFDRNEESILNITREGQAEEIHGDKILLATGRKPNTSGLGLENTSIKVGEAGHILVNEKLETSVPNIWALGDVHGGPQFTYTSLDDFRIIESQLYGDKSRTLSNRGELASSVFITPTLSNIGLTETIAQAQGTRYRLFRLEATAIPKSAVLGQSKGLLKALVDPETQEILGATLYAEESHEVINILSLAIKAKLPYTMLRDHIYTHPTMSEALNDLFAPANEVKL</sequence>
<dbReference type="Pfam" id="PF07992">
    <property type="entry name" value="Pyr_redox_2"/>
    <property type="match status" value="1"/>
</dbReference>
<feature type="binding site" evidence="9">
    <location>
        <position position="54"/>
    </location>
    <ligand>
        <name>FAD</name>
        <dbReference type="ChEBI" id="CHEBI:57692"/>
    </ligand>
</feature>
<evidence type="ECO:0000256" key="5">
    <source>
        <dbReference type="ARBA" id="ARBA00023002"/>
    </source>
</evidence>
<dbReference type="PIRSF" id="PIRSF000350">
    <property type="entry name" value="Mercury_reductase_MerA"/>
    <property type="match status" value="1"/>
</dbReference>
<dbReference type="EMBL" id="FOTJ01000001">
    <property type="protein sequence ID" value="SFL08733.1"/>
    <property type="molecule type" value="Genomic_DNA"/>
</dbReference>
<dbReference type="AlphaFoldDB" id="A0A1I4EU49"/>
<dbReference type="InterPro" id="IPR001100">
    <property type="entry name" value="Pyr_nuc-diS_OxRdtase"/>
</dbReference>
<evidence type="ECO:0000259" key="13">
    <source>
        <dbReference type="Pfam" id="PF07992"/>
    </source>
</evidence>
<keyword evidence="4" id="KW-0521">NADP</keyword>
<keyword evidence="6" id="KW-1015">Disulfide bond</keyword>
<dbReference type="GO" id="GO:0016668">
    <property type="term" value="F:oxidoreductase activity, acting on a sulfur group of donors, NAD(P) as acceptor"/>
    <property type="evidence" value="ECO:0007669"/>
    <property type="project" value="InterPro"/>
</dbReference>
<keyword evidence="2 11" id="KW-0285">Flavoprotein</keyword>
<proteinExistence type="inferred from homology"/>
<evidence type="ECO:0000256" key="2">
    <source>
        <dbReference type="ARBA" id="ARBA00022630"/>
    </source>
</evidence>
<evidence type="ECO:0000313" key="14">
    <source>
        <dbReference type="EMBL" id="SFL08733.1"/>
    </source>
</evidence>
<dbReference type="GO" id="GO:0003955">
    <property type="term" value="F:NAD(P)H dehydrogenase (quinone) activity"/>
    <property type="evidence" value="ECO:0007669"/>
    <property type="project" value="TreeGrafter"/>
</dbReference>
<keyword evidence="9" id="KW-0547">Nucleotide-binding</keyword>
<comment type="cofactor">
    <cofactor evidence="9">
        <name>FAD</name>
        <dbReference type="ChEBI" id="CHEBI:57692"/>
    </cofactor>
    <text evidence="9">Binds 1 FAD per subunit.</text>
</comment>
<feature type="active site" description="Proton acceptor" evidence="8">
    <location>
        <position position="433"/>
    </location>
</feature>
<dbReference type="OrthoDB" id="9800167at2"/>
<dbReference type="InterPro" id="IPR016156">
    <property type="entry name" value="FAD/NAD-linked_Rdtase_dimer_sf"/>
</dbReference>
<dbReference type="Gene3D" id="3.50.50.60">
    <property type="entry name" value="FAD/NAD(P)-binding domain"/>
    <property type="match status" value="2"/>
</dbReference>
<comment type="similarity">
    <text evidence="1 11">Belongs to the class-I pyridine nucleotide-disulfide oxidoreductase family.</text>
</comment>
<evidence type="ECO:0000256" key="9">
    <source>
        <dbReference type="PIRSR" id="PIRSR000350-3"/>
    </source>
</evidence>
<dbReference type="PANTHER" id="PTHR43014:SF4">
    <property type="entry name" value="PYRIDINE NUCLEOTIDE-DISULFIDE OXIDOREDUCTASE RCLA-RELATED"/>
    <property type="match status" value="1"/>
</dbReference>
<evidence type="ECO:0000256" key="1">
    <source>
        <dbReference type="ARBA" id="ARBA00007532"/>
    </source>
</evidence>
<organism evidence="14 15">
    <name type="scientific">Lactococcus garvieae</name>
    <dbReference type="NCBI Taxonomy" id="1363"/>
    <lineage>
        <taxon>Bacteria</taxon>
        <taxon>Bacillati</taxon>
        <taxon>Bacillota</taxon>
        <taxon>Bacilli</taxon>
        <taxon>Lactobacillales</taxon>
        <taxon>Streptococcaceae</taxon>
        <taxon>Lactococcus</taxon>
    </lineage>
</organism>
<evidence type="ECO:0000313" key="15">
    <source>
        <dbReference type="Proteomes" id="UP000181969"/>
    </source>
</evidence>
<dbReference type="SUPFAM" id="SSF51905">
    <property type="entry name" value="FAD/NAD(P)-binding domain"/>
    <property type="match status" value="1"/>
</dbReference>
<accession>A0A1I4EU49</accession>
<evidence type="ECO:0000256" key="3">
    <source>
        <dbReference type="ARBA" id="ARBA00022827"/>
    </source>
</evidence>
<dbReference type="InterPro" id="IPR036188">
    <property type="entry name" value="FAD/NAD-bd_sf"/>
</dbReference>
<dbReference type="InterPro" id="IPR004099">
    <property type="entry name" value="Pyr_nucl-diS_OxRdtase_dimer"/>
</dbReference>
<feature type="binding site" evidence="9">
    <location>
        <position position="258"/>
    </location>
    <ligand>
        <name>NAD(+)</name>
        <dbReference type="ChEBI" id="CHEBI:57540"/>
    </ligand>
</feature>
<reference evidence="14 15" key="1">
    <citation type="submission" date="2016-10" db="EMBL/GenBank/DDBJ databases">
        <authorList>
            <person name="de Groot N.N."/>
        </authorList>
    </citation>
    <scope>NUCLEOTIDE SEQUENCE [LARGE SCALE GENOMIC DNA]</scope>
    <source>
        <strain evidence="14 15">M79</strain>
    </source>
</reference>
<dbReference type="PRINTS" id="PR00368">
    <property type="entry name" value="FADPNR"/>
</dbReference>
<feature type="binding site" evidence="9">
    <location>
        <begin position="168"/>
        <end position="175"/>
    </location>
    <ligand>
        <name>NAD(+)</name>
        <dbReference type="ChEBI" id="CHEBI:57540"/>
    </ligand>
</feature>
<dbReference type="InterPro" id="IPR023753">
    <property type="entry name" value="FAD/NAD-binding_dom"/>
</dbReference>
<dbReference type="Gene3D" id="3.30.390.30">
    <property type="match status" value="1"/>
</dbReference>
<keyword evidence="5 11" id="KW-0560">Oxidoreductase</keyword>
<keyword evidence="7 11" id="KW-0676">Redox-active center</keyword>
<feature type="domain" description="FAD/NAD(P)-binding" evidence="13">
    <location>
        <begin position="8"/>
        <end position="310"/>
    </location>
</feature>
<feature type="disulfide bond" description="Redox-active" evidence="10">
    <location>
        <begin position="45"/>
        <end position="50"/>
    </location>
</feature>
<evidence type="ECO:0000256" key="6">
    <source>
        <dbReference type="ARBA" id="ARBA00023157"/>
    </source>
</evidence>
<protein>
    <submittedName>
        <fullName evidence="14">Pyruvate/2-oxoglutarate dehydrogenase complex, dihydrolipoamide dehydrogenase (E3) component</fullName>
    </submittedName>
</protein>
<gene>
    <name evidence="14" type="ORF">SAMN05216438_101174</name>
</gene>
<dbReference type="GO" id="GO:0050660">
    <property type="term" value="F:flavin adenine dinucleotide binding"/>
    <property type="evidence" value="ECO:0007669"/>
    <property type="project" value="TreeGrafter"/>
</dbReference>
<dbReference type="PANTHER" id="PTHR43014">
    <property type="entry name" value="MERCURIC REDUCTASE"/>
    <property type="match status" value="1"/>
</dbReference>
<dbReference type="Pfam" id="PF02852">
    <property type="entry name" value="Pyr_redox_dim"/>
    <property type="match status" value="1"/>
</dbReference>
<name>A0A1I4EU49_9LACT</name>
<dbReference type="PROSITE" id="PS00076">
    <property type="entry name" value="PYRIDINE_REDOX_1"/>
    <property type="match status" value="1"/>
</dbReference>
<keyword evidence="9" id="KW-0520">NAD</keyword>
<evidence type="ECO:0000259" key="12">
    <source>
        <dbReference type="Pfam" id="PF02852"/>
    </source>
</evidence>
<dbReference type="PRINTS" id="PR00411">
    <property type="entry name" value="PNDRDTASEI"/>
</dbReference>
<evidence type="ECO:0000256" key="8">
    <source>
        <dbReference type="PIRSR" id="PIRSR000350-2"/>
    </source>
</evidence>
<evidence type="ECO:0000256" key="10">
    <source>
        <dbReference type="PIRSR" id="PIRSR000350-4"/>
    </source>
</evidence>
<dbReference type="InterPro" id="IPR012999">
    <property type="entry name" value="Pyr_OxRdtase_I_AS"/>
</dbReference>
<dbReference type="RefSeq" id="WP_074749962.1">
    <property type="nucleotide sequence ID" value="NZ_CAXVJC010000003.1"/>
</dbReference>
<keyword evidence="14" id="KW-0670">Pyruvate</keyword>
<evidence type="ECO:0000256" key="7">
    <source>
        <dbReference type="ARBA" id="ARBA00023284"/>
    </source>
</evidence>
<dbReference type="SUPFAM" id="SSF55424">
    <property type="entry name" value="FAD/NAD-linked reductases, dimerisation (C-terminal) domain"/>
    <property type="match status" value="1"/>
</dbReference>
<feature type="domain" description="Pyridine nucleotide-disulphide oxidoreductase dimerisation" evidence="12">
    <location>
        <begin position="336"/>
        <end position="442"/>
    </location>
</feature>
<evidence type="ECO:0000256" key="4">
    <source>
        <dbReference type="ARBA" id="ARBA00022857"/>
    </source>
</evidence>
<evidence type="ECO:0000256" key="11">
    <source>
        <dbReference type="RuleBase" id="RU003691"/>
    </source>
</evidence>
<feature type="binding site" evidence="9">
    <location>
        <position position="299"/>
    </location>
    <ligand>
        <name>FAD</name>
        <dbReference type="ChEBI" id="CHEBI:57692"/>
    </ligand>
</feature>
<keyword evidence="3 9" id="KW-0274">FAD</keyword>